<protein>
    <submittedName>
        <fullName evidence="4">Beta-glucosidase</fullName>
        <ecNumber evidence="4">3.2.1.21</ecNumber>
    </submittedName>
</protein>
<feature type="domain" description="PA14" evidence="3">
    <location>
        <begin position="368"/>
        <end position="536"/>
    </location>
</feature>
<keyword evidence="2 4" id="KW-0378">Hydrolase</keyword>
<dbReference type="Pfam" id="PF00933">
    <property type="entry name" value="Glyco_hydro_3"/>
    <property type="match status" value="1"/>
</dbReference>
<dbReference type="Proteomes" id="UP000633509">
    <property type="component" value="Unassembled WGS sequence"/>
</dbReference>
<dbReference type="InterPro" id="IPR002772">
    <property type="entry name" value="Glyco_hydro_3_C"/>
</dbReference>
<evidence type="ECO:0000313" key="4">
    <source>
        <dbReference type="EMBL" id="MBE1583007.1"/>
    </source>
</evidence>
<dbReference type="Gene3D" id="3.40.50.1700">
    <property type="entry name" value="Glycoside hydrolase family 3 C-terminal domain"/>
    <property type="match status" value="1"/>
</dbReference>
<dbReference type="Pfam" id="PF01915">
    <property type="entry name" value="Glyco_hydro_3_C"/>
    <property type="match status" value="1"/>
</dbReference>
<comment type="caution">
    <text evidence="4">The sequence shown here is derived from an EMBL/GenBank/DDBJ whole genome shotgun (WGS) entry which is preliminary data.</text>
</comment>
<dbReference type="SUPFAM" id="SSF51445">
    <property type="entry name" value="(Trans)glycosidases"/>
    <property type="match status" value="1"/>
</dbReference>
<dbReference type="InterPro" id="IPR001764">
    <property type="entry name" value="Glyco_hydro_3_N"/>
</dbReference>
<dbReference type="InterPro" id="IPR037524">
    <property type="entry name" value="PA14/GLEYA"/>
</dbReference>
<name>A0ABR9LQW1_9ACTN</name>
<gene>
    <name evidence="4" type="ORF">H4W80_001265</name>
</gene>
<accession>A0ABR9LQW1</accession>
<reference evidence="4 5" key="1">
    <citation type="submission" date="2020-10" db="EMBL/GenBank/DDBJ databases">
        <title>Sequencing the genomes of 1000 actinobacteria strains.</title>
        <authorList>
            <person name="Klenk H.-P."/>
        </authorList>
    </citation>
    <scope>NUCLEOTIDE SEQUENCE [LARGE SCALE GENOMIC DNA]</scope>
    <source>
        <strain evidence="4 5">DSM 43173</strain>
    </source>
</reference>
<sequence>MNDGLEEHLDALVGKLDLPRKVRLLTGESHWRTYAEPAIGLREINVSDGPAGVRGPAWDNGSPSACLPCPTAIAASWDVDRAAAAGRVLAAEATRKGVDVVLGPTANLQRSPLAGRHFEWWSEDPVLTARLAGALVGTLQRHGVAATVKHYVANDSETERATVDVRLDERTLREVYLAPFEHIVRNERPWLVMASYNAVNGTAMTEHELLDSPLRADWGFDGLVMSDWHATRSVAAASAGLDLTMPGPGGPWGAALVQAVTDGLVSEAAVDAKVKNLLRLAARLGALDSVPVTRTPVTVDVRRELHAAGADATVLLHNSRDLLPLAPERLRRVAVFGELAGSPRIQGGGSAEVRPTHVVSPLDGLEAALPPGVRLTYTAGSYLEGDPAPVPPEMLGTPVLIRWLDDTGAEVAREDRRSAALVRLGADVPAGATTVELTTRIVPDVSGTWQLGLSGAGRIVFAVDGRTLLDDDVRPTHDGPGAEILTPPVRTFDVPLDAGRPVDVLLRQRMPKSGSAVAIRSRAPRRTAAEELAVAREQARAADVAIVVVGTSSQTESEGFDRANLSLPDGQDDLVRAVAAENPNTVVVVNAGAPVLLPWRHDVAAVLVTWFGGQESGAALADVLLGHAEPGGRLPMTWPERGEDVPVLDTAPVDGRLEYGEGVHVGYRAWLRAGVEPAYPFGHGVGYTSWELADVHSGPDSAVRVSVRNTGSRPGKQVLQVYLARPGSGVDRPARWLAGFAVVRGGPGETLTAEIPLPPQAFQHWDAARRDWAVEPGTFEVSIGFSCADIRGTTSIKVHEE</sequence>
<dbReference type="InterPro" id="IPR017853">
    <property type="entry name" value="GH"/>
</dbReference>
<evidence type="ECO:0000256" key="1">
    <source>
        <dbReference type="ARBA" id="ARBA00005336"/>
    </source>
</evidence>
<dbReference type="SMART" id="SM01217">
    <property type="entry name" value="Fn3_like"/>
    <property type="match status" value="1"/>
</dbReference>
<dbReference type="GO" id="GO:0008422">
    <property type="term" value="F:beta-glucosidase activity"/>
    <property type="evidence" value="ECO:0007669"/>
    <property type="project" value="UniProtKB-EC"/>
</dbReference>
<evidence type="ECO:0000259" key="3">
    <source>
        <dbReference type="PROSITE" id="PS51820"/>
    </source>
</evidence>
<organism evidence="4 5">
    <name type="scientific">Nonomuraea angiospora</name>
    <dbReference type="NCBI Taxonomy" id="46172"/>
    <lineage>
        <taxon>Bacteria</taxon>
        <taxon>Bacillati</taxon>
        <taxon>Actinomycetota</taxon>
        <taxon>Actinomycetes</taxon>
        <taxon>Streptosporangiales</taxon>
        <taxon>Streptosporangiaceae</taxon>
        <taxon>Nonomuraea</taxon>
    </lineage>
</organism>
<keyword evidence="5" id="KW-1185">Reference proteome</keyword>
<evidence type="ECO:0000256" key="2">
    <source>
        <dbReference type="ARBA" id="ARBA00022801"/>
    </source>
</evidence>
<dbReference type="EMBL" id="JADBEK010000001">
    <property type="protein sequence ID" value="MBE1583007.1"/>
    <property type="molecule type" value="Genomic_DNA"/>
</dbReference>
<dbReference type="InterPro" id="IPR036881">
    <property type="entry name" value="Glyco_hydro_3_C_sf"/>
</dbReference>
<dbReference type="PANTHER" id="PTHR42715:SF10">
    <property type="entry name" value="BETA-GLUCOSIDASE"/>
    <property type="match status" value="1"/>
</dbReference>
<dbReference type="Gene3D" id="2.60.120.260">
    <property type="entry name" value="Galactose-binding domain-like"/>
    <property type="match status" value="1"/>
</dbReference>
<dbReference type="PANTHER" id="PTHR42715">
    <property type="entry name" value="BETA-GLUCOSIDASE"/>
    <property type="match status" value="1"/>
</dbReference>
<dbReference type="Gene3D" id="3.20.20.300">
    <property type="entry name" value="Glycoside hydrolase, family 3, N-terminal domain"/>
    <property type="match status" value="1"/>
</dbReference>
<comment type="similarity">
    <text evidence="1">Belongs to the glycosyl hydrolase 3 family.</text>
</comment>
<dbReference type="PRINTS" id="PR00133">
    <property type="entry name" value="GLHYDRLASE3"/>
</dbReference>
<dbReference type="RefSeq" id="WP_192784180.1">
    <property type="nucleotide sequence ID" value="NZ_JADBEK010000001.1"/>
</dbReference>
<evidence type="ECO:0000313" key="5">
    <source>
        <dbReference type="Proteomes" id="UP000633509"/>
    </source>
</evidence>
<dbReference type="PROSITE" id="PS51820">
    <property type="entry name" value="PA14"/>
    <property type="match status" value="1"/>
</dbReference>
<dbReference type="Pfam" id="PF14310">
    <property type="entry name" value="Fn3-like"/>
    <property type="match status" value="1"/>
</dbReference>
<proteinExistence type="inferred from homology"/>
<dbReference type="InterPro" id="IPR036962">
    <property type="entry name" value="Glyco_hydro_3_N_sf"/>
</dbReference>
<dbReference type="EC" id="3.2.1.21" evidence="4"/>
<dbReference type="InterPro" id="IPR050288">
    <property type="entry name" value="Cellulose_deg_GH3"/>
</dbReference>
<dbReference type="InterPro" id="IPR026891">
    <property type="entry name" value="Fn3-like"/>
</dbReference>
<dbReference type="Gene3D" id="2.60.40.10">
    <property type="entry name" value="Immunoglobulins"/>
    <property type="match status" value="1"/>
</dbReference>
<dbReference type="SUPFAM" id="SSF52279">
    <property type="entry name" value="Beta-D-glucan exohydrolase, C-terminal domain"/>
    <property type="match status" value="1"/>
</dbReference>
<dbReference type="InterPro" id="IPR013783">
    <property type="entry name" value="Ig-like_fold"/>
</dbReference>
<keyword evidence="4" id="KW-0326">Glycosidase</keyword>